<gene>
    <name evidence="1" type="ORF">FRV6_03595</name>
</gene>
<organism evidence="1 2">
    <name type="scientific">Fusarium oxysporum</name>
    <name type="common">Fusarium vascular wilt</name>
    <dbReference type="NCBI Taxonomy" id="5507"/>
    <lineage>
        <taxon>Eukaryota</taxon>
        <taxon>Fungi</taxon>
        <taxon>Dikarya</taxon>
        <taxon>Ascomycota</taxon>
        <taxon>Pezizomycotina</taxon>
        <taxon>Sordariomycetes</taxon>
        <taxon>Hypocreomycetidae</taxon>
        <taxon>Hypocreales</taxon>
        <taxon>Nectriaceae</taxon>
        <taxon>Fusarium</taxon>
        <taxon>Fusarium oxysporum species complex</taxon>
    </lineage>
</organism>
<dbReference type="EMBL" id="FMJY01000002">
    <property type="protein sequence ID" value="SCO79382.1"/>
    <property type="molecule type" value="Genomic_DNA"/>
</dbReference>
<protein>
    <submittedName>
        <fullName evidence="1">Uncharacterized protein</fullName>
    </submittedName>
</protein>
<sequence length="15" mass="1654">MAGSPEVRDAYEDTI</sequence>
<accession>A0A2H3SSJ8</accession>
<dbReference type="Proteomes" id="UP000219369">
    <property type="component" value="Unassembled WGS sequence"/>
</dbReference>
<evidence type="ECO:0000313" key="2">
    <source>
        <dbReference type="Proteomes" id="UP000219369"/>
    </source>
</evidence>
<name>A0A2H3SSJ8_FUSOX</name>
<evidence type="ECO:0000313" key="1">
    <source>
        <dbReference type="EMBL" id="SCO79382.1"/>
    </source>
</evidence>
<proteinExistence type="predicted"/>
<reference evidence="2" key="1">
    <citation type="submission" date="2016-09" db="EMBL/GenBank/DDBJ databases">
        <authorList>
            <person name="Guldener U."/>
        </authorList>
    </citation>
    <scope>NUCLEOTIDE SEQUENCE [LARGE SCALE GENOMIC DNA]</scope>
    <source>
        <strain evidence="2">V64-1</strain>
    </source>
</reference>